<dbReference type="GeneID" id="108411209"/>
<feature type="transmembrane region" description="Helical" evidence="20">
    <location>
        <begin position="413"/>
        <end position="432"/>
    </location>
</feature>
<reference evidence="22 23" key="1">
    <citation type="submission" date="2020-10" db="EMBL/GenBank/DDBJ databases">
        <title>Pygocentrus nattereri (red-bellied piranha) genome, fPygNat1, primary haplotype.</title>
        <authorList>
            <person name="Myers G."/>
            <person name="Meyer A."/>
            <person name="Karagic N."/>
            <person name="Pippel M."/>
            <person name="Winkler S."/>
            <person name="Tracey A."/>
            <person name="Wood J."/>
            <person name="Formenti G."/>
            <person name="Howe K."/>
            <person name="Fedrigo O."/>
            <person name="Jarvis E.D."/>
        </authorList>
    </citation>
    <scope>NUCLEOTIDE SEQUENCE [LARGE SCALE GENOMIC DNA]</scope>
</reference>
<keyword evidence="5 20" id="KW-1133">Transmembrane helix</keyword>
<protein>
    <recommendedName>
        <fullName evidence="21">Neurotransmitter-gated ion-channel ligand-binding domain-containing protein</fullName>
    </recommendedName>
</protein>
<comment type="catalytic activity">
    <reaction evidence="17">
        <text>Na(+)(in) = Na(+)(out)</text>
        <dbReference type="Rhea" id="RHEA:34963"/>
        <dbReference type="ChEBI" id="CHEBI:29101"/>
    </reaction>
</comment>
<keyword evidence="12" id="KW-0628">Postsynaptic cell membrane</keyword>
<dbReference type="GO" id="GO:0004888">
    <property type="term" value="F:transmembrane signaling receptor activity"/>
    <property type="evidence" value="ECO:0007669"/>
    <property type="project" value="InterPro"/>
</dbReference>
<comment type="catalytic activity">
    <reaction evidence="18">
        <text>Ca(2+)(in) = Ca(2+)(out)</text>
        <dbReference type="Rhea" id="RHEA:29671"/>
        <dbReference type="ChEBI" id="CHEBI:29108"/>
    </reaction>
</comment>
<keyword evidence="23" id="KW-1185">Reference proteome</keyword>
<proteinExistence type="inferred from homology"/>
<accession>A0AAR2INA7</accession>
<keyword evidence="11" id="KW-0325">Glycoprotein</keyword>
<dbReference type="InterPro" id="IPR006202">
    <property type="entry name" value="Neur_chan_lig-bd"/>
</dbReference>
<reference evidence="22" key="3">
    <citation type="submission" date="2025-09" db="UniProtKB">
        <authorList>
            <consortium name="Ensembl"/>
        </authorList>
    </citation>
    <scope>IDENTIFICATION</scope>
</reference>
<comment type="similarity">
    <text evidence="20">Belongs to the ligand-gated ion channel (TC 1.A.9) family.</text>
</comment>
<evidence type="ECO:0000256" key="17">
    <source>
        <dbReference type="ARBA" id="ARBA00036239"/>
    </source>
</evidence>
<feature type="chain" id="PRO_5043091442" description="Neurotransmitter-gated ion-channel ligand-binding domain-containing protein" evidence="20">
    <location>
        <begin position="35"/>
        <end position="436"/>
    </location>
</feature>
<dbReference type="GO" id="GO:0005230">
    <property type="term" value="F:extracellular ligand-gated monoatomic ion channel activity"/>
    <property type="evidence" value="ECO:0007669"/>
    <property type="project" value="InterPro"/>
</dbReference>
<comment type="catalytic activity">
    <reaction evidence="16">
        <text>K(+)(in) = K(+)(out)</text>
        <dbReference type="Rhea" id="RHEA:29463"/>
        <dbReference type="ChEBI" id="CHEBI:29103"/>
    </reaction>
</comment>
<dbReference type="PANTHER" id="PTHR18945">
    <property type="entry name" value="NEUROTRANSMITTER GATED ION CHANNEL"/>
    <property type="match status" value="1"/>
</dbReference>
<dbReference type="PRINTS" id="PR00252">
    <property type="entry name" value="NRIONCHANNEL"/>
</dbReference>
<dbReference type="InterPro" id="IPR038050">
    <property type="entry name" value="Neuro_actylchol_rec"/>
</dbReference>
<dbReference type="Proteomes" id="UP001501920">
    <property type="component" value="Chromosome 12"/>
</dbReference>
<evidence type="ECO:0000256" key="10">
    <source>
        <dbReference type="ARBA" id="ARBA00023170"/>
    </source>
</evidence>
<keyword evidence="14 20" id="KW-0407">Ion channel</keyword>
<comment type="subcellular location">
    <subcellularLocation>
        <location evidence="15">Postsynaptic cell membrane</location>
        <topology evidence="15">Multi-pass membrane protein</topology>
    </subcellularLocation>
</comment>
<feature type="signal peptide" evidence="20">
    <location>
        <begin position="1"/>
        <end position="34"/>
    </location>
</feature>
<keyword evidence="10" id="KW-0675">Receptor</keyword>
<evidence type="ECO:0000256" key="20">
    <source>
        <dbReference type="RuleBase" id="RU000687"/>
    </source>
</evidence>
<evidence type="ECO:0000256" key="8">
    <source>
        <dbReference type="ARBA" id="ARBA00023136"/>
    </source>
</evidence>
<dbReference type="InterPro" id="IPR006201">
    <property type="entry name" value="Neur_channel"/>
</dbReference>
<evidence type="ECO:0000256" key="7">
    <source>
        <dbReference type="ARBA" id="ARBA00023065"/>
    </source>
</evidence>
<dbReference type="SUPFAM" id="SSF90112">
    <property type="entry name" value="Neurotransmitter-gated ion-channel transmembrane pore"/>
    <property type="match status" value="1"/>
</dbReference>
<dbReference type="PROSITE" id="PS00236">
    <property type="entry name" value="NEUROTR_ION_CHANNEL"/>
    <property type="match status" value="1"/>
</dbReference>
<feature type="transmembrane region" description="Helical" evidence="20">
    <location>
        <begin position="278"/>
        <end position="295"/>
    </location>
</feature>
<feature type="transmembrane region" description="Helical" evidence="20">
    <location>
        <begin position="243"/>
        <end position="266"/>
    </location>
</feature>
<evidence type="ECO:0000256" key="14">
    <source>
        <dbReference type="ARBA" id="ARBA00023303"/>
    </source>
</evidence>
<dbReference type="AlphaFoldDB" id="A0AAR2INA7"/>
<dbReference type="RefSeq" id="XP_037399738.1">
    <property type="nucleotide sequence ID" value="XM_037543841.1"/>
</dbReference>
<dbReference type="InterPro" id="IPR036734">
    <property type="entry name" value="Neur_chan_lig-bd_sf"/>
</dbReference>
<keyword evidence="7 20" id="KW-0406">Ion transport</keyword>
<dbReference type="Pfam" id="PF02931">
    <property type="entry name" value="Neur_chan_LBD"/>
    <property type="match status" value="1"/>
</dbReference>
<organism evidence="22 23">
    <name type="scientific">Pygocentrus nattereri</name>
    <name type="common">Red-bellied piranha</name>
    <dbReference type="NCBI Taxonomy" id="42514"/>
    <lineage>
        <taxon>Eukaryota</taxon>
        <taxon>Metazoa</taxon>
        <taxon>Chordata</taxon>
        <taxon>Craniata</taxon>
        <taxon>Vertebrata</taxon>
        <taxon>Euteleostomi</taxon>
        <taxon>Actinopterygii</taxon>
        <taxon>Neopterygii</taxon>
        <taxon>Teleostei</taxon>
        <taxon>Ostariophysi</taxon>
        <taxon>Characiformes</taxon>
        <taxon>Characoidei</taxon>
        <taxon>Pygocentrus</taxon>
    </lineage>
</organism>
<evidence type="ECO:0000256" key="12">
    <source>
        <dbReference type="ARBA" id="ARBA00023257"/>
    </source>
</evidence>
<keyword evidence="4 20" id="KW-0732">Signal</keyword>
<sequence length="436" mass="49498">MAAFQKGVIGLTLLMLESTLLLLMPHLISHGAASDPPHFSLIQWLDGVTGAESARLRPVSDWRSTVGIKIDLSILSVLGVDEKNERLLLYVLYTQGWEDERLRWDPSEYGGVLRVTIPAHKIWLPDIILHEMANTDEDSHYSRVSVTSAGWVELQQPRLLESSCPLNLYHFPLDQHTCNLTFLSQSHTVKEVEVYWGRREKDSVFSRGEWEILSLSVPANLQPVPHFNTSAVRVQVTVRRSPLLYMVTLLLPSALMLVLDLLAFLIPVCLKQRLSVMAAVYTGHFIFIITVFTLFPPFTLQLPLIEIYLFGSLALLALGAVETAVLFQLANERNSWVAKRIFPALWQLMGRRQWEEPQMSRGSGVCICMKMEECACDLQVELSHVRHFLQSLREERNTLSMCRELSSALDRSYLCLHCLVLAIGGAVLYCQWRRTA</sequence>
<dbReference type="InterPro" id="IPR036719">
    <property type="entry name" value="Neuro-gated_channel_TM_sf"/>
</dbReference>
<dbReference type="SUPFAM" id="SSF63712">
    <property type="entry name" value="Nicotinic receptor ligand binding domain-like"/>
    <property type="match status" value="1"/>
</dbReference>
<feature type="domain" description="Neurotransmitter-gated ion-channel ligand-binding" evidence="21">
    <location>
        <begin position="54"/>
        <end position="241"/>
    </location>
</feature>
<keyword evidence="8 20" id="KW-0472">Membrane</keyword>
<evidence type="ECO:0000256" key="19">
    <source>
        <dbReference type="ARBA" id="ARBA00037540"/>
    </source>
</evidence>
<dbReference type="Gene3D" id="2.70.170.10">
    <property type="entry name" value="Neurotransmitter-gated ion-channel ligand-binding domain"/>
    <property type="match status" value="1"/>
</dbReference>
<evidence type="ECO:0000256" key="4">
    <source>
        <dbReference type="ARBA" id="ARBA00022729"/>
    </source>
</evidence>
<keyword evidence="6" id="KW-0770">Synapse</keyword>
<feature type="transmembrane region" description="Helical" evidence="20">
    <location>
        <begin position="307"/>
        <end position="330"/>
    </location>
</feature>
<evidence type="ECO:0000256" key="5">
    <source>
        <dbReference type="ARBA" id="ARBA00022989"/>
    </source>
</evidence>
<name>A0AAR2INA7_PYGNA</name>
<dbReference type="GO" id="GO:0045211">
    <property type="term" value="C:postsynaptic membrane"/>
    <property type="evidence" value="ECO:0007669"/>
    <property type="project" value="UniProtKB-SubCell"/>
</dbReference>
<evidence type="ECO:0000256" key="11">
    <source>
        <dbReference type="ARBA" id="ARBA00023180"/>
    </source>
</evidence>
<evidence type="ECO:0000256" key="13">
    <source>
        <dbReference type="ARBA" id="ARBA00023286"/>
    </source>
</evidence>
<dbReference type="CDD" id="cd18989">
    <property type="entry name" value="LGIC_ECD_cation"/>
    <property type="match status" value="1"/>
</dbReference>
<evidence type="ECO:0000256" key="1">
    <source>
        <dbReference type="ARBA" id="ARBA00022448"/>
    </source>
</evidence>
<dbReference type="FunFam" id="2.70.170.10:FF:000017">
    <property type="entry name" value="5-hydroxytryptamine receptor 3A"/>
    <property type="match status" value="1"/>
</dbReference>
<evidence type="ECO:0000256" key="3">
    <source>
        <dbReference type="ARBA" id="ARBA00022692"/>
    </source>
</evidence>
<evidence type="ECO:0000256" key="16">
    <source>
        <dbReference type="ARBA" id="ARBA00034430"/>
    </source>
</evidence>
<evidence type="ECO:0000256" key="9">
    <source>
        <dbReference type="ARBA" id="ARBA00023157"/>
    </source>
</evidence>
<dbReference type="InterPro" id="IPR018000">
    <property type="entry name" value="Neurotransmitter_ion_chnl_CS"/>
</dbReference>
<reference evidence="22" key="2">
    <citation type="submission" date="2025-08" db="UniProtKB">
        <authorList>
            <consortium name="Ensembl"/>
        </authorList>
    </citation>
    <scope>IDENTIFICATION</scope>
</reference>
<keyword evidence="1 20" id="KW-0813">Transport</keyword>
<evidence type="ECO:0000256" key="18">
    <source>
        <dbReference type="ARBA" id="ARBA00036634"/>
    </source>
</evidence>
<evidence type="ECO:0000313" key="23">
    <source>
        <dbReference type="Proteomes" id="UP001501920"/>
    </source>
</evidence>
<keyword evidence="3 20" id="KW-0812">Transmembrane</keyword>
<keyword evidence="13" id="KW-1071">Ligand-gated ion channel</keyword>
<dbReference type="Ensembl" id="ENSPNAT00000077943.1">
    <property type="protein sequence ID" value="ENSPNAP00000041183.1"/>
    <property type="gene ID" value="ENSPNAG00000035586.1"/>
</dbReference>
<evidence type="ECO:0000256" key="2">
    <source>
        <dbReference type="ARBA" id="ARBA00022475"/>
    </source>
</evidence>
<evidence type="ECO:0000256" key="6">
    <source>
        <dbReference type="ARBA" id="ARBA00023018"/>
    </source>
</evidence>
<dbReference type="GeneTree" id="ENSGT00940000158478"/>
<comment type="function">
    <text evidence="19">Forms serotonin (5-hydroxytryptamine/5-HT3)-activated cation-selective channel complexes, which when activated cause fast, depolarizing responses in neurons.</text>
</comment>
<evidence type="ECO:0000259" key="21">
    <source>
        <dbReference type="Pfam" id="PF02931"/>
    </source>
</evidence>
<keyword evidence="9" id="KW-1015">Disulfide bond</keyword>
<evidence type="ECO:0000313" key="22">
    <source>
        <dbReference type="Ensembl" id="ENSPNAP00000041183.1"/>
    </source>
</evidence>
<keyword evidence="2" id="KW-1003">Cell membrane</keyword>
<evidence type="ECO:0000256" key="15">
    <source>
        <dbReference type="ARBA" id="ARBA00034104"/>
    </source>
</evidence>
<dbReference type="Gene3D" id="1.20.58.390">
    <property type="entry name" value="Neurotransmitter-gated ion-channel transmembrane domain"/>
    <property type="match status" value="1"/>
</dbReference>